<accession>A0A938BIC7</accession>
<proteinExistence type="predicted"/>
<dbReference type="Proteomes" id="UP000703893">
    <property type="component" value="Unassembled WGS sequence"/>
</dbReference>
<organism evidence="1 2">
    <name type="scientific">Candidatus Tanganyikabacteria bacterium</name>
    <dbReference type="NCBI Taxonomy" id="2961651"/>
    <lineage>
        <taxon>Bacteria</taxon>
        <taxon>Bacillati</taxon>
        <taxon>Candidatus Sericytochromatia</taxon>
        <taxon>Candidatus Tanganyikabacteria</taxon>
    </lineage>
</organism>
<dbReference type="InterPro" id="IPR017850">
    <property type="entry name" value="Alkaline_phosphatase_core_sf"/>
</dbReference>
<gene>
    <name evidence="1" type="ORF">FJZ00_03705</name>
</gene>
<evidence type="ECO:0000313" key="1">
    <source>
        <dbReference type="EMBL" id="MBM3274232.1"/>
    </source>
</evidence>
<dbReference type="Gene3D" id="3.40.720.10">
    <property type="entry name" value="Alkaline Phosphatase, subunit A"/>
    <property type="match status" value="1"/>
</dbReference>
<sequence length="438" mass="47802">PAALASLATGQTPAVHGIQGIMWFDRREERYVHYWPSPQSLMIGTFGQVIRDILLNLNGRHLAVAAPTLFEVLENNGVAAAAVNFPICRGPFLHHGQVPIALALLAGLPVGIAIRGPRHLLVGDMLRPLISVPRGLFGRYGISDERAIRYTKRLVKENRARFYLTYLPDNDLRSHHVGPMQNAASLQILDRQIGSLLDSYGSWDVATAEAKWLIVGDHAQTEVGGQEGYSINVYKAFKSVSVLPFGLRGLRSGNHDLAVAANDRSALIYLARPEAQSPVVGELSRWQSVDRIMGREDGGWLWALDPHSGRRMRFRRGGWWRDERGATWEIAGDPGVLDLRESGARLVEGIYPDALSRIEGALTGSEMAISAAPGFEFTTGFKLGHGNHGSLMAGDTVTRAISVGLELPAKPRIIDVLPAIAKSFGLPVPHHLVTSRQA</sequence>
<dbReference type="InterPro" id="IPR002591">
    <property type="entry name" value="Phosphodiest/P_Trfase"/>
</dbReference>
<comment type="caution">
    <text evidence="1">The sequence shown here is derived from an EMBL/GenBank/DDBJ whole genome shotgun (WGS) entry which is preliminary data.</text>
</comment>
<dbReference type="EMBL" id="VGJX01000158">
    <property type="protein sequence ID" value="MBM3274232.1"/>
    <property type="molecule type" value="Genomic_DNA"/>
</dbReference>
<reference evidence="1 2" key="1">
    <citation type="submission" date="2019-03" db="EMBL/GenBank/DDBJ databases">
        <title>Lake Tanganyika Metagenome-Assembled Genomes (MAGs).</title>
        <authorList>
            <person name="Tran P."/>
        </authorList>
    </citation>
    <scope>NUCLEOTIDE SEQUENCE [LARGE SCALE GENOMIC DNA]</scope>
    <source>
        <strain evidence="1">K_DeepCast_65m_m2_236</strain>
    </source>
</reference>
<feature type="non-terminal residue" evidence="1">
    <location>
        <position position="1"/>
    </location>
</feature>
<dbReference type="Pfam" id="PF01663">
    <property type="entry name" value="Phosphodiest"/>
    <property type="match status" value="1"/>
</dbReference>
<dbReference type="AlphaFoldDB" id="A0A938BIC7"/>
<evidence type="ECO:0000313" key="2">
    <source>
        <dbReference type="Proteomes" id="UP000703893"/>
    </source>
</evidence>
<dbReference type="SUPFAM" id="SSF53649">
    <property type="entry name" value="Alkaline phosphatase-like"/>
    <property type="match status" value="1"/>
</dbReference>
<name>A0A938BIC7_9BACT</name>
<protein>
    <submittedName>
        <fullName evidence="1">Alkaline phosphatase family protein</fullName>
    </submittedName>
</protein>